<keyword evidence="2" id="KW-0560">Oxidoreductase</keyword>
<dbReference type="InterPro" id="IPR023753">
    <property type="entry name" value="FAD/NAD-binding_dom"/>
</dbReference>
<dbReference type="PRINTS" id="PR00469">
    <property type="entry name" value="PNDRDTASEII"/>
</dbReference>
<dbReference type="SUPFAM" id="SSF51905">
    <property type="entry name" value="FAD/NAD(P)-binding domain"/>
    <property type="match status" value="1"/>
</dbReference>
<dbReference type="EMBL" id="JAIRAU010000036">
    <property type="protein sequence ID" value="MBZ5712939.1"/>
    <property type="molecule type" value="Genomic_DNA"/>
</dbReference>
<protein>
    <submittedName>
        <fullName evidence="4">NAD(P)/FAD-dependent oxidoreductase</fullName>
    </submittedName>
</protein>
<dbReference type="InterPro" id="IPR036188">
    <property type="entry name" value="FAD/NAD-bd_sf"/>
</dbReference>
<name>A0ABS7TXL2_9BACT</name>
<feature type="domain" description="FAD/NAD(P)-binding" evidence="3">
    <location>
        <begin position="2"/>
        <end position="278"/>
    </location>
</feature>
<organism evidence="4 5">
    <name type="scientific">Nannocystis pusilla</name>
    <dbReference type="NCBI Taxonomy" id="889268"/>
    <lineage>
        <taxon>Bacteria</taxon>
        <taxon>Pseudomonadati</taxon>
        <taxon>Myxococcota</taxon>
        <taxon>Polyangia</taxon>
        <taxon>Nannocystales</taxon>
        <taxon>Nannocystaceae</taxon>
        <taxon>Nannocystis</taxon>
    </lineage>
</organism>
<evidence type="ECO:0000259" key="3">
    <source>
        <dbReference type="Pfam" id="PF07992"/>
    </source>
</evidence>
<evidence type="ECO:0000256" key="2">
    <source>
        <dbReference type="ARBA" id="ARBA00023002"/>
    </source>
</evidence>
<evidence type="ECO:0000313" key="5">
    <source>
        <dbReference type="Proteomes" id="UP001139031"/>
    </source>
</evidence>
<sequence length="299" mass="32212">MYDVIVVGGGPAGLSAALLLGRSDRKVVVCDSSEYRNAASSAMHGFLSRDGTPPDELLQISRAQLEPYAVEFVAARVVDATRERDGFTVTLTDGARLRGRKLLLATGLVDELPPLAGLAELWGRSVFGCPYCHAWEVRGAPLGVYGEGGSELALTLLRWSDDVVLFTSGSGPLPADEADRLVDAGVRVRDEPVVRLVGRDGLLARVELADGRAEPRRALFLKLKQRQRSNLAEKLALPVDEQHGVETGTREKTRVPGLFLVGDASRDVMFAIVAAAEGAIAGFTIDGELQAEDRRARRR</sequence>
<dbReference type="Gene3D" id="3.50.50.60">
    <property type="entry name" value="FAD/NAD(P)-binding domain"/>
    <property type="match status" value="2"/>
</dbReference>
<dbReference type="InterPro" id="IPR050097">
    <property type="entry name" value="Ferredoxin-NADP_redctase_2"/>
</dbReference>
<proteinExistence type="predicted"/>
<gene>
    <name evidence="4" type="ORF">K7C98_27180</name>
</gene>
<keyword evidence="5" id="KW-1185">Reference proteome</keyword>
<reference evidence="4" key="1">
    <citation type="submission" date="2021-08" db="EMBL/GenBank/DDBJ databases">
        <authorList>
            <person name="Stevens D.C."/>
        </authorList>
    </citation>
    <scope>NUCLEOTIDE SEQUENCE</scope>
    <source>
        <strain evidence="4">DSM 53165</strain>
    </source>
</reference>
<dbReference type="Pfam" id="PF07992">
    <property type="entry name" value="Pyr_redox_2"/>
    <property type="match status" value="1"/>
</dbReference>
<evidence type="ECO:0000256" key="1">
    <source>
        <dbReference type="ARBA" id="ARBA00022630"/>
    </source>
</evidence>
<evidence type="ECO:0000313" key="4">
    <source>
        <dbReference type="EMBL" id="MBZ5712939.1"/>
    </source>
</evidence>
<dbReference type="Proteomes" id="UP001139031">
    <property type="component" value="Unassembled WGS sequence"/>
</dbReference>
<dbReference type="PANTHER" id="PTHR48105">
    <property type="entry name" value="THIOREDOXIN REDUCTASE 1-RELATED-RELATED"/>
    <property type="match status" value="1"/>
</dbReference>
<keyword evidence="1" id="KW-0285">Flavoprotein</keyword>
<accession>A0ABS7TXL2</accession>
<dbReference type="PRINTS" id="PR00368">
    <property type="entry name" value="FADPNR"/>
</dbReference>
<dbReference type="RefSeq" id="WP_224194692.1">
    <property type="nucleotide sequence ID" value="NZ_JAIRAU010000036.1"/>
</dbReference>
<comment type="caution">
    <text evidence="4">The sequence shown here is derived from an EMBL/GenBank/DDBJ whole genome shotgun (WGS) entry which is preliminary data.</text>
</comment>